<dbReference type="AlphaFoldDB" id="A0AA37BPP5"/>
<dbReference type="EMBL" id="BMNY01000001">
    <property type="protein sequence ID" value="GGM67583.1"/>
    <property type="molecule type" value="Genomic_DNA"/>
</dbReference>
<proteinExistence type="predicted"/>
<dbReference type="PANTHER" id="PTHR33930">
    <property type="entry name" value="ALKYL HYDROPEROXIDE REDUCTASE AHPD"/>
    <property type="match status" value="1"/>
</dbReference>
<dbReference type="Gene3D" id="1.20.1290.10">
    <property type="entry name" value="AhpD-like"/>
    <property type="match status" value="1"/>
</dbReference>
<dbReference type="Pfam" id="PF02627">
    <property type="entry name" value="CMD"/>
    <property type="match status" value="1"/>
</dbReference>
<keyword evidence="3" id="KW-1185">Reference proteome</keyword>
<protein>
    <submittedName>
        <fullName evidence="2">Alkylhydroperoxidase</fullName>
    </submittedName>
</protein>
<organism evidence="2 3">
    <name type="scientific">Thermogymnomonas acidicola</name>
    <dbReference type="NCBI Taxonomy" id="399579"/>
    <lineage>
        <taxon>Archaea</taxon>
        <taxon>Methanobacteriati</taxon>
        <taxon>Thermoplasmatota</taxon>
        <taxon>Thermoplasmata</taxon>
        <taxon>Thermoplasmatales</taxon>
        <taxon>Thermogymnomonas</taxon>
    </lineage>
</organism>
<dbReference type="RefSeq" id="WP_188679571.1">
    <property type="nucleotide sequence ID" value="NZ_BMNY01000001.1"/>
</dbReference>
<sequence>MTAGERLKQIQGLFEDLGGKYPDVLQKFMEFNQAAVEPGAIDQKTKEVIAVAVSVASQCQWCITYHARQALELGATENELIEAGLVAVSISGGSAAMHMIPLREAIREFKK</sequence>
<dbReference type="InterPro" id="IPR004675">
    <property type="entry name" value="AhpD_core"/>
</dbReference>
<dbReference type="GO" id="GO:0051920">
    <property type="term" value="F:peroxiredoxin activity"/>
    <property type="evidence" value="ECO:0007669"/>
    <property type="project" value="InterPro"/>
</dbReference>
<dbReference type="InterPro" id="IPR003779">
    <property type="entry name" value="CMD-like"/>
</dbReference>
<dbReference type="NCBIfam" id="TIGR00778">
    <property type="entry name" value="ahpD_dom"/>
    <property type="match status" value="1"/>
</dbReference>
<dbReference type="Proteomes" id="UP000632195">
    <property type="component" value="Unassembled WGS sequence"/>
</dbReference>
<reference evidence="2" key="2">
    <citation type="submission" date="2022-09" db="EMBL/GenBank/DDBJ databases">
        <authorList>
            <person name="Sun Q."/>
            <person name="Ohkuma M."/>
        </authorList>
    </citation>
    <scope>NUCLEOTIDE SEQUENCE</scope>
    <source>
        <strain evidence="2">JCM 13583</strain>
    </source>
</reference>
<comment type="caution">
    <text evidence="2">The sequence shown here is derived from an EMBL/GenBank/DDBJ whole genome shotgun (WGS) entry which is preliminary data.</text>
</comment>
<dbReference type="SUPFAM" id="SSF69118">
    <property type="entry name" value="AhpD-like"/>
    <property type="match status" value="1"/>
</dbReference>
<evidence type="ECO:0000259" key="1">
    <source>
        <dbReference type="Pfam" id="PF02627"/>
    </source>
</evidence>
<dbReference type="PANTHER" id="PTHR33930:SF2">
    <property type="entry name" value="BLR3452 PROTEIN"/>
    <property type="match status" value="1"/>
</dbReference>
<evidence type="ECO:0000313" key="2">
    <source>
        <dbReference type="EMBL" id="GGM67583.1"/>
    </source>
</evidence>
<gene>
    <name evidence="2" type="ORF">GCM10007108_02040</name>
</gene>
<dbReference type="InterPro" id="IPR029032">
    <property type="entry name" value="AhpD-like"/>
</dbReference>
<reference evidence="2" key="1">
    <citation type="journal article" date="2014" name="Int. J. Syst. Evol. Microbiol.">
        <title>Complete genome sequence of Corynebacterium casei LMG S-19264T (=DSM 44701T), isolated from a smear-ripened cheese.</title>
        <authorList>
            <consortium name="US DOE Joint Genome Institute (JGI-PGF)"/>
            <person name="Walter F."/>
            <person name="Albersmeier A."/>
            <person name="Kalinowski J."/>
            <person name="Ruckert C."/>
        </authorList>
    </citation>
    <scope>NUCLEOTIDE SEQUENCE</scope>
    <source>
        <strain evidence="2">JCM 13583</strain>
    </source>
</reference>
<accession>A0AA37BPP5</accession>
<name>A0AA37BPP5_9ARCH</name>
<evidence type="ECO:0000313" key="3">
    <source>
        <dbReference type="Proteomes" id="UP000632195"/>
    </source>
</evidence>
<feature type="domain" description="Carboxymuconolactone decarboxylase-like" evidence="1">
    <location>
        <begin position="22"/>
        <end position="100"/>
    </location>
</feature>